<reference evidence="19" key="1">
    <citation type="submission" date="2025-08" db="UniProtKB">
        <authorList>
            <consortium name="RefSeq"/>
        </authorList>
    </citation>
    <scope>IDENTIFICATION</scope>
    <source>
        <tissue evidence="19">Gonads</tissue>
    </source>
</reference>
<comment type="similarity">
    <text evidence="3 14">Belongs to the hexokinase family.</text>
</comment>
<dbReference type="GO" id="GO:0005524">
    <property type="term" value="F:ATP binding"/>
    <property type="evidence" value="ECO:0007669"/>
    <property type="project" value="UniProtKB-UniRule"/>
</dbReference>
<dbReference type="InParanoid" id="A0A6J2YGE3"/>
<dbReference type="KEGG" id="soy:115886799"/>
<dbReference type="OrthoDB" id="419537at2759"/>
<dbReference type="Proteomes" id="UP000504635">
    <property type="component" value="Unplaced"/>
</dbReference>
<evidence type="ECO:0000256" key="4">
    <source>
        <dbReference type="ARBA" id="ARBA00022679"/>
    </source>
</evidence>
<dbReference type="UniPathway" id="UPA00242"/>
<feature type="domain" description="Hexokinase N-terminal" evidence="16">
    <location>
        <begin position="54"/>
        <end position="243"/>
    </location>
</feature>
<dbReference type="InterPro" id="IPR001312">
    <property type="entry name" value="Hexokinase"/>
</dbReference>
<comment type="pathway">
    <text evidence="1">Carbohydrate degradation; glycolysis; D-glyceraldehyde 3-phosphate and glycerone phosphate from D-glucose: step 1/4.</text>
</comment>
<dbReference type="PANTHER" id="PTHR19443:SF16">
    <property type="entry name" value="HEXOKINASE TYPE 1-RELATED"/>
    <property type="match status" value="1"/>
</dbReference>
<dbReference type="UniPathway" id="UPA00109">
    <property type="reaction ID" value="UER00180"/>
</dbReference>
<dbReference type="GO" id="GO:0005536">
    <property type="term" value="F:D-glucose binding"/>
    <property type="evidence" value="ECO:0007669"/>
    <property type="project" value="InterPro"/>
</dbReference>
<protein>
    <recommendedName>
        <fullName evidence="14">Phosphotransferase</fullName>
        <ecNumber evidence="14">2.7.1.-</ecNumber>
    </recommendedName>
</protein>
<dbReference type="Gene3D" id="3.30.420.40">
    <property type="match status" value="1"/>
</dbReference>
<evidence type="ECO:0000256" key="11">
    <source>
        <dbReference type="ARBA" id="ARBA00048160"/>
    </source>
</evidence>
<keyword evidence="6 14" id="KW-0418">Kinase</keyword>
<dbReference type="FunFam" id="3.40.367.20:FF:000005">
    <property type="entry name" value="Phosphotransferase"/>
    <property type="match status" value="1"/>
</dbReference>
<feature type="domain" description="Hexokinase C-terminal" evidence="17">
    <location>
        <begin position="249"/>
        <end position="483"/>
    </location>
</feature>
<comment type="catalytic activity">
    <reaction evidence="9">
        <text>a D-hexose + ATP = a D-hexose 6-phosphate + ADP + H(+)</text>
        <dbReference type="Rhea" id="RHEA:22740"/>
        <dbReference type="ChEBI" id="CHEBI:4194"/>
        <dbReference type="ChEBI" id="CHEBI:15378"/>
        <dbReference type="ChEBI" id="CHEBI:30616"/>
        <dbReference type="ChEBI" id="CHEBI:229467"/>
        <dbReference type="ChEBI" id="CHEBI:456216"/>
        <dbReference type="EC" id="2.7.1.1"/>
    </reaction>
    <physiologicalReaction direction="left-to-right" evidence="9">
        <dbReference type="Rhea" id="RHEA:22741"/>
    </physiologicalReaction>
</comment>
<dbReference type="GO" id="GO:0004340">
    <property type="term" value="F:glucokinase activity"/>
    <property type="evidence" value="ECO:0007669"/>
    <property type="project" value="TreeGrafter"/>
</dbReference>
<keyword evidence="7 14" id="KW-0067">ATP-binding</keyword>
<dbReference type="InterPro" id="IPR022672">
    <property type="entry name" value="Hexokinase_N"/>
</dbReference>
<comment type="pathway">
    <text evidence="2">Carbohydrate metabolism; hexose metabolism.</text>
</comment>
<dbReference type="FunFam" id="3.30.420.40:FF:000095">
    <property type="entry name" value="Phosphotransferase"/>
    <property type="match status" value="1"/>
</dbReference>
<dbReference type="Pfam" id="PF00349">
    <property type="entry name" value="Hexokinase_1"/>
    <property type="match status" value="1"/>
</dbReference>
<dbReference type="GO" id="GO:0008865">
    <property type="term" value="F:fructokinase activity"/>
    <property type="evidence" value="ECO:0007669"/>
    <property type="project" value="TreeGrafter"/>
</dbReference>
<keyword evidence="5 14" id="KW-0547">Nucleotide-binding</keyword>
<comment type="catalytic activity">
    <reaction evidence="11">
        <text>D-glucose + ATP = D-glucose 6-phosphate + ADP + H(+)</text>
        <dbReference type="Rhea" id="RHEA:17825"/>
        <dbReference type="ChEBI" id="CHEBI:4167"/>
        <dbReference type="ChEBI" id="CHEBI:15378"/>
        <dbReference type="ChEBI" id="CHEBI:30616"/>
        <dbReference type="ChEBI" id="CHEBI:61548"/>
        <dbReference type="ChEBI" id="CHEBI:456216"/>
        <dbReference type="EC" id="2.7.1.1"/>
    </reaction>
    <physiologicalReaction direction="left-to-right" evidence="11">
        <dbReference type="Rhea" id="RHEA:17826"/>
    </physiologicalReaction>
</comment>
<evidence type="ECO:0000256" key="5">
    <source>
        <dbReference type="ARBA" id="ARBA00022741"/>
    </source>
</evidence>
<dbReference type="EC" id="2.7.1.-" evidence="14"/>
<keyword evidence="8 14" id="KW-0324">Glycolysis</keyword>
<evidence type="ECO:0000256" key="8">
    <source>
        <dbReference type="ARBA" id="ARBA00023152"/>
    </source>
</evidence>
<comment type="catalytic activity">
    <reaction evidence="12">
        <text>D-mannose + ATP = D-mannose 6-phosphate + ADP + H(+)</text>
        <dbReference type="Rhea" id="RHEA:11028"/>
        <dbReference type="ChEBI" id="CHEBI:4208"/>
        <dbReference type="ChEBI" id="CHEBI:15378"/>
        <dbReference type="ChEBI" id="CHEBI:30616"/>
        <dbReference type="ChEBI" id="CHEBI:58735"/>
        <dbReference type="ChEBI" id="CHEBI:456216"/>
        <dbReference type="EC" id="2.7.1.1"/>
    </reaction>
    <physiologicalReaction direction="left-to-right" evidence="12">
        <dbReference type="Rhea" id="RHEA:11029"/>
    </physiologicalReaction>
</comment>
<name>A0A6J2YGE3_SITOR</name>
<dbReference type="GeneID" id="115886799"/>
<evidence type="ECO:0000256" key="1">
    <source>
        <dbReference type="ARBA" id="ARBA00004888"/>
    </source>
</evidence>
<evidence type="ECO:0000256" key="13">
    <source>
        <dbReference type="ARBA" id="ARBA00059457"/>
    </source>
</evidence>
<evidence type="ECO:0000256" key="14">
    <source>
        <dbReference type="RuleBase" id="RU362007"/>
    </source>
</evidence>
<dbReference type="Pfam" id="PF03727">
    <property type="entry name" value="Hexokinase_2"/>
    <property type="match status" value="1"/>
</dbReference>
<dbReference type="FunCoup" id="A0A6J2YGE3">
    <property type="interactions" value="421"/>
</dbReference>
<dbReference type="PROSITE" id="PS51748">
    <property type="entry name" value="HEXOKINASE_2"/>
    <property type="match status" value="1"/>
</dbReference>
<comment type="function">
    <text evidence="13">Catalyzes the phosphorylation of various hexoses to hexose 6-phosphate.</text>
</comment>
<proteinExistence type="inferred from homology"/>
<evidence type="ECO:0000256" key="15">
    <source>
        <dbReference type="SAM" id="MobiDB-lite"/>
    </source>
</evidence>
<dbReference type="GO" id="GO:0005829">
    <property type="term" value="C:cytosol"/>
    <property type="evidence" value="ECO:0007669"/>
    <property type="project" value="TreeGrafter"/>
</dbReference>
<dbReference type="GO" id="GO:0001678">
    <property type="term" value="P:intracellular glucose homeostasis"/>
    <property type="evidence" value="ECO:0007669"/>
    <property type="project" value="InterPro"/>
</dbReference>
<keyword evidence="18" id="KW-1185">Reference proteome</keyword>
<evidence type="ECO:0000256" key="9">
    <source>
        <dbReference type="ARBA" id="ARBA00044613"/>
    </source>
</evidence>
<dbReference type="GO" id="GO:0006006">
    <property type="term" value="P:glucose metabolic process"/>
    <property type="evidence" value="ECO:0007669"/>
    <property type="project" value="TreeGrafter"/>
</dbReference>
<dbReference type="CDD" id="cd24019">
    <property type="entry name" value="ASKHA_NBD_HK_meta"/>
    <property type="match status" value="1"/>
</dbReference>
<evidence type="ECO:0000256" key="6">
    <source>
        <dbReference type="ARBA" id="ARBA00022777"/>
    </source>
</evidence>
<dbReference type="GO" id="GO:0006096">
    <property type="term" value="P:glycolytic process"/>
    <property type="evidence" value="ECO:0007669"/>
    <property type="project" value="UniProtKB-UniPathway"/>
</dbReference>
<keyword evidence="4 14" id="KW-0808">Transferase</keyword>
<dbReference type="PRINTS" id="PR00475">
    <property type="entry name" value="HEXOKINASE"/>
</dbReference>
<evidence type="ECO:0000256" key="2">
    <source>
        <dbReference type="ARBA" id="ARBA00005028"/>
    </source>
</evidence>
<dbReference type="AlphaFoldDB" id="A0A6J2YGE3"/>
<dbReference type="InterPro" id="IPR022673">
    <property type="entry name" value="Hexokinase_C"/>
</dbReference>
<dbReference type="RefSeq" id="XP_030761950.1">
    <property type="nucleotide sequence ID" value="XM_030906090.1"/>
</dbReference>
<evidence type="ECO:0000256" key="3">
    <source>
        <dbReference type="ARBA" id="ARBA00009225"/>
    </source>
</evidence>
<dbReference type="PANTHER" id="PTHR19443">
    <property type="entry name" value="HEXOKINASE"/>
    <property type="match status" value="1"/>
</dbReference>
<sequence>MSCKSKKCNPPGGGSIQPGDGKTAEMAEPVHIGPGGVRTWYDPRITPEVFEGMKETWMDDAKIQKVMQLFQDNIERGLKKATHKEAIVKCFPTYVQDLPNGTEVGKFLALDLGGTNFRVLLVELDAGKCDMKSKIYAVPQNIMVGPGAVLFDHIAECLADFVHEHKIQHEVLPLGFTFSFPLEQRGLCVGILERWTKGFNCPDVIGKDVVELLNQAIDRRDDVKIDVCAVLNDTTGTLMSCAWKNPNCRIGLIVGTGNNGCYVEKQKNAELFDEADMGSGNVIINLEMGAFGDDGCLDFVRTEVDRTIDDLSINRGRQQHEKMISGMYMGEMVRRYIVQFTEKGLMFGGKASDALKEQDRFSCAFVSDIESDQPRQYTRLRDILRELDLSHGSEQDCINVRYICECLSRRSAHLISAAMVVLLHRMGESNVTIGVDGSVYKHHPHFRRLMIQKMSELVRPGISFDIMLSEDGSGRGAALVAAVAARKKAETGK</sequence>
<accession>A0A6J2YGE3</accession>
<dbReference type="InterPro" id="IPR043129">
    <property type="entry name" value="ATPase_NBD"/>
</dbReference>
<evidence type="ECO:0000313" key="18">
    <source>
        <dbReference type="Proteomes" id="UP000504635"/>
    </source>
</evidence>
<evidence type="ECO:0000313" key="19">
    <source>
        <dbReference type="RefSeq" id="XP_030761950.1"/>
    </source>
</evidence>
<gene>
    <name evidence="19" type="primary">LOC115886799</name>
</gene>
<comment type="catalytic activity">
    <reaction evidence="10">
        <text>D-fructose + ATP = D-fructose 6-phosphate + ADP + H(+)</text>
        <dbReference type="Rhea" id="RHEA:16125"/>
        <dbReference type="ChEBI" id="CHEBI:15378"/>
        <dbReference type="ChEBI" id="CHEBI:30616"/>
        <dbReference type="ChEBI" id="CHEBI:37721"/>
        <dbReference type="ChEBI" id="CHEBI:61527"/>
        <dbReference type="ChEBI" id="CHEBI:456216"/>
        <dbReference type="EC" id="2.7.1.1"/>
    </reaction>
    <physiologicalReaction direction="left-to-right" evidence="10">
        <dbReference type="Rhea" id="RHEA:16126"/>
    </physiologicalReaction>
</comment>
<dbReference type="GO" id="GO:0005739">
    <property type="term" value="C:mitochondrion"/>
    <property type="evidence" value="ECO:0007669"/>
    <property type="project" value="TreeGrafter"/>
</dbReference>
<evidence type="ECO:0000256" key="10">
    <source>
        <dbReference type="ARBA" id="ARBA00047905"/>
    </source>
</evidence>
<feature type="region of interest" description="Disordered" evidence="15">
    <location>
        <begin position="1"/>
        <end position="31"/>
    </location>
</feature>
<evidence type="ECO:0000256" key="12">
    <source>
        <dbReference type="ARBA" id="ARBA00050361"/>
    </source>
</evidence>
<dbReference type="Gene3D" id="3.40.367.20">
    <property type="match status" value="1"/>
</dbReference>
<evidence type="ECO:0000259" key="17">
    <source>
        <dbReference type="Pfam" id="PF03727"/>
    </source>
</evidence>
<dbReference type="SUPFAM" id="SSF53067">
    <property type="entry name" value="Actin-like ATPase domain"/>
    <property type="match status" value="2"/>
</dbReference>
<organism evidence="18 19">
    <name type="scientific">Sitophilus oryzae</name>
    <name type="common">Rice weevil</name>
    <name type="synonym">Curculio oryzae</name>
    <dbReference type="NCBI Taxonomy" id="7048"/>
    <lineage>
        <taxon>Eukaryota</taxon>
        <taxon>Metazoa</taxon>
        <taxon>Ecdysozoa</taxon>
        <taxon>Arthropoda</taxon>
        <taxon>Hexapoda</taxon>
        <taxon>Insecta</taxon>
        <taxon>Pterygota</taxon>
        <taxon>Neoptera</taxon>
        <taxon>Endopterygota</taxon>
        <taxon>Coleoptera</taxon>
        <taxon>Polyphaga</taxon>
        <taxon>Cucujiformia</taxon>
        <taxon>Curculionidae</taxon>
        <taxon>Dryophthorinae</taxon>
        <taxon>Sitophilus</taxon>
    </lineage>
</organism>
<evidence type="ECO:0000256" key="7">
    <source>
        <dbReference type="ARBA" id="ARBA00022840"/>
    </source>
</evidence>
<evidence type="ECO:0000259" key="16">
    <source>
        <dbReference type="Pfam" id="PF00349"/>
    </source>
</evidence>